<reference evidence="2 3" key="1">
    <citation type="submission" date="2017-11" db="EMBL/GenBank/DDBJ databases">
        <title>Bacterial isolate from king chilli rhizosphere.</title>
        <authorList>
            <person name="Takhelmayum P."/>
            <person name="Sarangthem I."/>
        </authorList>
    </citation>
    <scope>NUCLEOTIDE SEQUENCE [LARGE SCALE GENOMIC DNA]</scope>
    <source>
        <strain evidence="3">t26</strain>
    </source>
</reference>
<feature type="domain" description="Antirepressor protein C-terminal" evidence="1">
    <location>
        <begin position="143"/>
        <end position="246"/>
    </location>
</feature>
<evidence type="ECO:0000313" key="3">
    <source>
        <dbReference type="Proteomes" id="UP000232101"/>
    </source>
</evidence>
<dbReference type="AlphaFoldDB" id="A0A2M9Q7C0"/>
<evidence type="ECO:0000259" key="1">
    <source>
        <dbReference type="Pfam" id="PF03374"/>
    </source>
</evidence>
<dbReference type="Pfam" id="PF03374">
    <property type="entry name" value="ANT"/>
    <property type="match status" value="1"/>
</dbReference>
<dbReference type="InterPro" id="IPR005039">
    <property type="entry name" value="Ant_C"/>
</dbReference>
<dbReference type="InterPro" id="IPR014054">
    <property type="entry name" value="Phage_regulatory_Rha"/>
</dbReference>
<dbReference type="NCBIfam" id="TIGR02681">
    <property type="entry name" value="phage_pRha"/>
    <property type="match status" value="1"/>
</dbReference>
<dbReference type="Pfam" id="PF09669">
    <property type="entry name" value="Phage_pRha"/>
    <property type="match status" value="1"/>
</dbReference>
<sequence>MNQLKVITFKGQLVTDSREIAEMVGKRHSDLLESINGYKQTLENGKFRSQDFFINHTYKSTQNKELPCFLLTRKGCDMVANKMTGEKGVLFTAAYVIRFEEMEKQLSKPQLNLPSTYKEALIALLEKEGEREQLELANKQKDQIIGEMKPKADYTDRILNSKGLMTITQIAKDYGMSGQAMNNKLHELGVQYNQGGQWLLYSKYHDKGFTHSQTIDITRSNGSPDTKLNTKWTQKGRLFLYNLLKSKGIVPVIERNDKPQLRIV</sequence>
<gene>
    <name evidence="2" type="ORF">CWD94_09880</name>
</gene>
<protein>
    <submittedName>
        <fullName evidence="2">Rha family transcriptional regulator</fullName>
    </submittedName>
</protein>
<accession>A0A2M9Q7C0</accession>
<dbReference type="EMBL" id="PHQY01000586">
    <property type="protein sequence ID" value="PJO43892.1"/>
    <property type="molecule type" value="Genomic_DNA"/>
</dbReference>
<comment type="caution">
    <text evidence="2">The sequence shown here is derived from an EMBL/GenBank/DDBJ whole genome shotgun (WGS) entry which is preliminary data.</text>
</comment>
<name>A0A2M9Q7C0_9BACI</name>
<evidence type="ECO:0000313" key="2">
    <source>
        <dbReference type="EMBL" id="PJO43892.1"/>
    </source>
</evidence>
<dbReference type="GO" id="GO:0003677">
    <property type="term" value="F:DNA binding"/>
    <property type="evidence" value="ECO:0007669"/>
    <property type="project" value="InterPro"/>
</dbReference>
<organism evidence="2 3">
    <name type="scientific">Lysinibacillus xylanilyticus</name>
    <dbReference type="NCBI Taxonomy" id="582475"/>
    <lineage>
        <taxon>Bacteria</taxon>
        <taxon>Bacillati</taxon>
        <taxon>Bacillota</taxon>
        <taxon>Bacilli</taxon>
        <taxon>Bacillales</taxon>
        <taxon>Bacillaceae</taxon>
        <taxon>Lysinibacillus</taxon>
    </lineage>
</organism>
<proteinExistence type="predicted"/>
<dbReference type="RefSeq" id="WP_100542900.1">
    <property type="nucleotide sequence ID" value="NZ_PHQY01000586.1"/>
</dbReference>
<dbReference type="Proteomes" id="UP000232101">
    <property type="component" value="Unassembled WGS sequence"/>
</dbReference>